<proteinExistence type="predicted"/>
<accession>A0A8J4H877</accession>
<dbReference type="EMBL" id="DTQM01000003">
    <property type="protein sequence ID" value="HGC41663.1"/>
    <property type="molecule type" value="Genomic_DNA"/>
</dbReference>
<keyword evidence="2" id="KW-0489">Methyltransferase</keyword>
<gene>
    <name evidence="2" type="ORF">ENY07_00325</name>
</gene>
<keyword evidence="2" id="KW-0808">Transferase</keyword>
<comment type="caution">
    <text evidence="2">The sequence shown here is derived from an EMBL/GenBank/DDBJ whole genome shotgun (WGS) entry which is preliminary data.</text>
</comment>
<dbReference type="SUPFAM" id="SSF53335">
    <property type="entry name" value="S-adenosyl-L-methionine-dependent methyltransferases"/>
    <property type="match status" value="1"/>
</dbReference>
<organism evidence="2">
    <name type="scientific">Acidicaldus sp</name>
    <dbReference type="NCBI Taxonomy" id="1872105"/>
    <lineage>
        <taxon>Bacteria</taxon>
        <taxon>Pseudomonadati</taxon>
        <taxon>Pseudomonadota</taxon>
        <taxon>Alphaproteobacteria</taxon>
        <taxon>Acetobacterales</taxon>
        <taxon>Acetobacteraceae</taxon>
        <taxon>Acidicaldus</taxon>
    </lineage>
</organism>
<dbReference type="Pfam" id="PF13847">
    <property type="entry name" value="Methyltransf_31"/>
    <property type="match status" value="1"/>
</dbReference>
<feature type="domain" description="Methyltransferase" evidence="1">
    <location>
        <begin position="56"/>
        <end position="172"/>
    </location>
</feature>
<dbReference type="PANTHER" id="PTHR43591">
    <property type="entry name" value="METHYLTRANSFERASE"/>
    <property type="match status" value="1"/>
</dbReference>
<name>A0A8J4H877_9PROT</name>
<reference evidence="2" key="1">
    <citation type="journal article" date="2020" name="mSystems">
        <title>Genome- and Community-Level Interaction Insights into Carbon Utilization and Element Cycling Functions of Hydrothermarchaeota in Hydrothermal Sediment.</title>
        <authorList>
            <person name="Zhou Z."/>
            <person name="Liu Y."/>
            <person name="Xu W."/>
            <person name="Pan J."/>
            <person name="Luo Z.H."/>
            <person name="Li M."/>
        </authorList>
    </citation>
    <scope>NUCLEOTIDE SEQUENCE</scope>
    <source>
        <strain evidence="2">SpSt-997</strain>
    </source>
</reference>
<dbReference type="InterPro" id="IPR025714">
    <property type="entry name" value="Methyltranfer_dom"/>
</dbReference>
<dbReference type="InterPro" id="IPR029063">
    <property type="entry name" value="SAM-dependent_MTases_sf"/>
</dbReference>
<dbReference type="AlphaFoldDB" id="A0A8J4H877"/>
<sequence>MDERQKRELEYHRQFAELHRDKIEKAVDLDVISPGPRRKWNAYWSSYDAIMEKNVAGKNVLVPGCGFGEDAIRLAKLGARVYASDLSPELIEISRQRANHMGIANIAFDVMPAEALSYEDDSFDLIYFNDILHHVNIPKTLLEAKRVLKRGGTVVANELYTHSSLQKIRESKFVTGFLYKRMVIFIYGTKTPYITEDERKINENELNLLFSILIPGFKLDYFMLFCGRIVPSYWTSYAKLDHFILNISKRFGNLLAGRAVIVGTIDK</sequence>
<protein>
    <submittedName>
        <fullName evidence="2">Class I SAM-dependent methyltransferase</fullName>
    </submittedName>
</protein>
<dbReference type="GO" id="GO:0032259">
    <property type="term" value="P:methylation"/>
    <property type="evidence" value="ECO:0007669"/>
    <property type="project" value="UniProtKB-KW"/>
</dbReference>
<dbReference type="Gene3D" id="3.40.50.150">
    <property type="entry name" value="Vaccinia Virus protein VP39"/>
    <property type="match status" value="1"/>
</dbReference>
<dbReference type="CDD" id="cd02440">
    <property type="entry name" value="AdoMet_MTases"/>
    <property type="match status" value="1"/>
</dbReference>
<dbReference type="GO" id="GO:0008168">
    <property type="term" value="F:methyltransferase activity"/>
    <property type="evidence" value="ECO:0007669"/>
    <property type="project" value="UniProtKB-KW"/>
</dbReference>
<evidence type="ECO:0000313" key="2">
    <source>
        <dbReference type="EMBL" id="HGC41663.1"/>
    </source>
</evidence>
<evidence type="ECO:0000259" key="1">
    <source>
        <dbReference type="Pfam" id="PF13847"/>
    </source>
</evidence>